<organism evidence="2 3">
    <name type="scientific">Eumeta variegata</name>
    <name type="common">Bagworm moth</name>
    <name type="synonym">Eumeta japonica</name>
    <dbReference type="NCBI Taxonomy" id="151549"/>
    <lineage>
        <taxon>Eukaryota</taxon>
        <taxon>Metazoa</taxon>
        <taxon>Ecdysozoa</taxon>
        <taxon>Arthropoda</taxon>
        <taxon>Hexapoda</taxon>
        <taxon>Insecta</taxon>
        <taxon>Pterygota</taxon>
        <taxon>Neoptera</taxon>
        <taxon>Endopterygota</taxon>
        <taxon>Lepidoptera</taxon>
        <taxon>Glossata</taxon>
        <taxon>Ditrysia</taxon>
        <taxon>Tineoidea</taxon>
        <taxon>Psychidae</taxon>
        <taxon>Oiketicinae</taxon>
        <taxon>Eumeta</taxon>
    </lineage>
</organism>
<dbReference type="Proteomes" id="UP000299102">
    <property type="component" value="Unassembled WGS sequence"/>
</dbReference>
<protein>
    <submittedName>
        <fullName evidence="2">Uncharacterized protein</fullName>
    </submittedName>
</protein>
<reference evidence="2 3" key="1">
    <citation type="journal article" date="2019" name="Commun. Biol.">
        <title>The bagworm genome reveals a unique fibroin gene that provides high tensile strength.</title>
        <authorList>
            <person name="Kono N."/>
            <person name="Nakamura H."/>
            <person name="Ohtoshi R."/>
            <person name="Tomita M."/>
            <person name="Numata K."/>
            <person name="Arakawa K."/>
        </authorList>
    </citation>
    <scope>NUCLEOTIDE SEQUENCE [LARGE SCALE GENOMIC DNA]</scope>
</reference>
<name>A0A4C1UYR3_EUMVA</name>
<feature type="compositionally biased region" description="Low complexity" evidence="1">
    <location>
        <begin position="105"/>
        <end position="117"/>
    </location>
</feature>
<keyword evidence="3" id="KW-1185">Reference proteome</keyword>
<gene>
    <name evidence="2" type="ORF">EVAR_77398_1</name>
</gene>
<dbReference type="AlphaFoldDB" id="A0A4C1UYR3"/>
<evidence type="ECO:0000313" key="3">
    <source>
        <dbReference type="Proteomes" id="UP000299102"/>
    </source>
</evidence>
<proteinExistence type="predicted"/>
<evidence type="ECO:0000256" key="1">
    <source>
        <dbReference type="SAM" id="MobiDB-lite"/>
    </source>
</evidence>
<feature type="region of interest" description="Disordered" evidence="1">
    <location>
        <begin position="97"/>
        <end position="134"/>
    </location>
</feature>
<accession>A0A4C1UYR3</accession>
<sequence length="134" mass="14283">MEKLKLMTHRRHVNTAVREKRAPRGRRDHGGGERMIHSAIAMTSVMHDGGAAPAGPSEVRVRASGEGWSHLFVGENTKKLLASGMGGVWLGMLSSETRRGRAVTRAPSSSDRPASSPNKHINAGRVVRPSAGGS</sequence>
<comment type="caution">
    <text evidence="2">The sequence shown here is derived from an EMBL/GenBank/DDBJ whole genome shotgun (WGS) entry which is preliminary data.</text>
</comment>
<dbReference type="EMBL" id="BGZK01000241">
    <property type="protein sequence ID" value="GBP31102.1"/>
    <property type="molecule type" value="Genomic_DNA"/>
</dbReference>
<evidence type="ECO:0000313" key="2">
    <source>
        <dbReference type="EMBL" id="GBP31102.1"/>
    </source>
</evidence>